<dbReference type="GeneID" id="73338398"/>
<dbReference type="KEGG" id="clup:CLUP02_04375"/>
<keyword evidence="2" id="KW-1185">Reference proteome</keyword>
<dbReference type="Proteomes" id="UP000830671">
    <property type="component" value="Chromosome 2"/>
</dbReference>
<evidence type="ECO:0000313" key="2">
    <source>
        <dbReference type="Proteomes" id="UP000830671"/>
    </source>
</evidence>
<dbReference type="RefSeq" id="XP_049140531.1">
    <property type="nucleotide sequence ID" value="XM_049283388.1"/>
</dbReference>
<accession>A0A9Q8SL68</accession>
<dbReference type="EMBL" id="CP019474">
    <property type="protein sequence ID" value="UQC78896.1"/>
    <property type="molecule type" value="Genomic_DNA"/>
</dbReference>
<proteinExistence type="predicted"/>
<sequence>MCITTFFVRVCAKCDKEISRLKQENVSCKSASRADPKCYGKTEDYRFFKKLCSYCHPSCSCFSNDALNKILGSDWDFSSADKLQNNHVHTAPTIGDEIERLCHCVKKMRLDADGRTK</sequence>
<reference evidence="1" key="1">
    <citation type="journal article" date="2021" name="Mol. Plant Microbe Interact.">
        <title>Complete Genome Sequence of the Plant-Pathogenic Fungus Colletotrichum lupini.</title>
        <authorList>
            <person name="Baroncelli R."/>
            <person name="Pensec F."/>
            <person name="Da Lio D."/>
            <person name="Boufleur T."/>
            <person name="Vicente I."/>
            <person name="Sarrocco S."/>
            <person name="Picot A."/>
            <person name="Baraldi E."/>
            <person name="Sukno S."/>
            <person name="Thon M."/>
            <person name="Le Floch G."/>
        </authorList>
    </citation>
    <scope>NUCLEOTIDE SEQUENCE</scope>
    <source>
        <strain evidence="1">IMI 504893</strain>
    </source>
</reference>
<gene>
    <name evidence="1" type="ORF">CLUP02_04375</name>
</gene>
<protein>
    <submittedName>
        <fullName evidence="1">Uncharacterized protein</fullName>
    </submittedName>
</protein>
<dbReference type="AlphaFoldDB" id="A0A9Q8SL68"/>
<evidence type="ECO:0000313" key="1">
    <source>
        <dbReference type="EMBL" id="UQC78896.1"/>
    </source>
</evidence>
<name>A0A9Q8SL68_9PEZI</name>
<organism evidence="1 2">
    <name type="scientific">Colletotrichum lupini</name>
    <dbReference type="NCBI Taxonomy" id="145971"/>
    <lineage>
        <taxon>Eukaryota</taxon>
        <taxon>Fungi</taxon>
        <taxon>Dikarya</taxon>
        <taxon>Ascomycota</taxon>
        <taxon>Pezizomycotina</taxon>
        <taxon>Sordariomycetes</taxon>
        <taxon>Hypocreomycetidae</taxon>
        <taxon>Glomerellales</taxon>
        <taxon>Glomerellaceae</taxon>
        <taxon>Colletotrichum</taxon>
        <taxon>Colletotrichum acutatum species complex</taxon>
    </lineage>
</organism>